<dbReference type="SUPFAM" id="SSF57850">
    <property type="entry name" value="RING/U-box"/>
    <property type="match status" value="1"/>
</dbReference>
<dbReference type="Proteomes" id="UP001567538">
    <property type="component" value="Unassembled WGS sequence"/>
</dbReference>
<dbReference type="GO" id="GO:0008270">
    <property type="term" value="F:zinc ion binding"/>
    <property type="evidence" value="ECO:0007669"/>
    <property type="project" value="UniProtKB-KW"/>
</dbReference>
<dbReference type="SMART" id="SM00184">
    <property type="entry name" value="RING"/>
    <property type="match status" value="1"/>
</dbReference>
<keyword evidence="5 8" id="KW-0863">Zinc-finger</keyword>
<evidence type="ECO:0000313" key="10">
    <source>
        <dbReference type="EMBL" id="KAL1555783.1"/>
    </source>
</evidence>
<keyword evidence="3 10" id="KW-0808">Transferase</keyword>
<protein>
    <recommendedName>
        <fullName evidence="2">RING-type E3 ubiquitin transferase</fullName>
        <ecNumber evidence="2">2.3.2.27</ecNumber>
    </recommendedName>
</protein>
<evidence type="ECO:0000256" key="3">
    <source>
        <dbReference type="ARBA" id="ARBA00022679"/>
    </source>
</evidence>
<dbReference type="InterPro" id="IPR013083">
    <property type="entry name" value="Znf_RING/FYVE/PHD"/>
</dbReference>
<dbReference type="AlphaFoldDB" id="A0ABD1HJP1"/>
<evidence type="ECO:0000256" key="8">
    <source>
        <dbReference type="PROSITE-ProRule" id="PRU00175"/>
    </source>
</evidence>
<comment type="caution">
    <text evidence="10">The sequence shown here is derived from an EMBL/GenBank/DDBJ whole genome shotgun (WGS) entry which is preliminary data.</text>
</comment>
<dbReference type="GO" id="GO:0061630">
    <property type="term" value="F:ubiquitin protein ligase activity"/>
    <property type="evidence" value="ECO:0007669"/>
    <property type="project" value="UniProtKB-EC"/>
</dbReference>
<keyword evidence="10" id="KW-0012">Acyltransferase</keyword>
<feature type="domain" description="RING-type" evidence="9">
    <location>
        <begin position="72"/>
        <end position="113"/>
    </location>
</feature>
<evidence type="ECO:0000256" key="2">
    <source>
        <dbReference type="ARBA" id="ARBA00012483"/>
    </source>
</evidence>
<keyword evidence="6" id="KW-0833">Ubl conjugation pathway</keyword>
<evidence type="ECO:0000256" key="7">
    <source>
        <dbReference type="ARBA" id="ARBA00022833"/>
    </source>
</evidence>
<evidence type="ECO:0000313" key="11">
    <source>
        <dbReference type="Proteomes" id="UP001567538"/>
    </source>
</evidence>
<dbReference type="PANTHER" id="PTHR22937">
    <property type="entry name" value="E3 UBIQUITIN-PROTEIN LIGASE RNF165"/>
    <property type="match status" value="1"/>
</dbReference>
<keyword evidence="11" id="KW-1185">Reference proteome</keyword>
<evidence type="ECO:0000256" key="1">
    <source>
        <dbReference type="ARBA" id="ARBA00000900"/>
    </source>
</evidence>
<evidence type="ECO:0000256" key="6">
    <source>
        <dbReference type="ARBA" id="ARBA00022786"/>
    </source>
</evidence>
<comment type="catalytic activity">
    <reaction evidence="1">
        <text>S-ubiquitinyl-[E2 ubiquitin-conjugating enzyme]-L-cysteine + [acceptor protein]-L-lysine = [E2 ubiquitin-conjugating enzyme]-L-cysteine + N(6)-ubiquitinyl-[acceptor protein]-L-lysine.</text>
        <dbReference type="EC" id="2.3.2.27"/>
    </reaction>
</comment>
<dbReference type="Pfam" id="PF13639">
    <property type="entry name" value="zf-RING_2"/>
    <property type="match status" value="1"/>
</dbReference>
<evidence type="ECO:0000256" key="4">
    <source>
        <dbReference type="ARBA" id="ARBA00022723"/>
    </source>
</evidence>
<gene>
    <name evidence="10" type="ORF">AAHA92_11483</name>
</gene>
<proteinExistence type="predicted"/>
<dbReference type="InterPro" id="IPR045191">
    <property type="entry name" value="MBR1/2-like"/>
</dbReference>
<reference evidence="10 11" key="1">
    <citation type="submission" date="2024-06" db="EMBL/GenBank/DDBJ databases">
        <title>A chromosome level genome sequence of Diviner's sage (Salvia divinorum).</title>
        <authorList>
            <person name="Ford S.A."/>
            <person name="Ro D.-K."/>
            <person name="Ness R.W."/>
            <person name="Phillips M.A."/>
        </authorList>
    </citation>
    <scope>NUCLEOTIDE SEQUENCE [LARGE SCALE GENOMIC DNA]</scope>
    <source>
        <strain evidence="10">SAF-2024a</strain>
        <tissue evidence="10">Leaf</tissue>
    </source>
</reference>
<sequence length="118" mass="13091">MNGLNQVAAHEGVSFEVLLCEGYGIVIRVWSVNAAAMPPQSDGHVDSPEDDVLSGFKTRRCDDTDQDEEEVCCICLDDLYRGSVATLNCRHEFHADCIRRWLVCGENFCPLCKAPAIK</sequence>
<dbReference type="Gene3D" id="3.30.40.10">
    <property type="entry name" value="Zinc/RING finger domain, C3HC4 (zinc finger)"/>
    <property type="match status" value="1"/>
</dbReference>
<dbReference type="EC" id="2.3.2.27" evidence="2"/>
<evidence type="ECO:0000256" key="5">
    <source>
        <dbReference type="ARBA" id="ARBA00022771"/>
    </source>
</evidence>
<dbReference type="EMBL" id="JBEAFC010000005">
    <property type="protein sequence ID" value="KAL1555783.1"/>
    <property type="molecule type" value="Genomic_DNA"/>
</dbReference>
<name>A0ABD1HJP1_SALDI</name>
<dbReference type="PROSITE" id="PS50089">
    <property type="entry name" value="ZF_RING_2"/>
    <property type="match status" value="1"/>
</dbReference>
<accession>A0ABD1HJP1</accession>
<keyword evidence="4" id="KW-0479">Metal-binding</keyword>
<dbReference type="InterPro" id="IPR001841">
    <property type="entry name" value="Znf_RING"/>
</dbReference>
<evidence type="ECO:0000259" key="9">
    <source>
        <dbReference type="PROSITE" id="PS50089"/>
    </source>
</evidence>
<dbReference type="PANTHER" id="PTHR22937:SF163">
    <property type="entry name" value="RING-TYPE E3 UBIQUITIN TRANSFERASE"/>
    <property type="match status" value="1"/>
</dbReference>
<organism evidence="10 11">
    <name type="scientific">Salvia divinorum</name>
    <name type="common">Maria pastora</name>
    <name type="synonym">Diviner's sage</name>
    <dbReference type="NCBI Taxonomy" id="28513"/>
    <lineage>
        <taxon>Eukaryota</taxon>
        <taxon>Viridiplantae</taxon>
        <taxon>Streptophyta</taxon>
        <taxon>Embryophyta</taxon>
        <taxon>Tracheophyta</taxon>
        <taxon>Spermatophyta</taxon>
        <taxon>Magnoliopsida</taxon>
        <taxon>eudicotyledons</taxon>
        <taxon>Gunneridae</taxon>
        <taxon>Pentapetalae</taxon>
        <taxon>asterids</taxon>
        <taxon>lamiids</taxon>
        <taxon>Lamiales</taxon>
        <taxon>Lamiaceae</taxon>
        <taxon>Nepetoideae</taxon>
        <taxon>Mentheae</taxon>
        <taxon>Salviinae</taxon>
        <taxon>Salvia</taxon>
        <taxon>Salvia subgen. Calosphace</taxon>
    </lineage>
</organism>
<keyword evidence="7" id="KW-0862">Zinc</keyword>